<reference evidence="2 3" key="1">
    <citation type="submission" date="2020-07" db="EMBL/GenBank/DDBJ databases">
        <title>Sequencing the genomes of 1000 actinobacteria strains.</title>
        <authorList>
            <person name="Klenk H.-P."/>
        </authorList>
    </citation>
    <scope>NUCLEOTIDE SEQUENCE [LARGE SCALE GENOMIC DNA]</scope>
    <source>
        <strain evidence="2 3">LI1</strain>
    </source>
</reference>
<evidence type="ECO:0000313" key="3">
    <source>
        <dbReference type="Proteomes" id="UP000537260"/>
    </source>
</evidence>
<sequence>MVTPLGSLCVAVILLFGASPARADVAVRAAAHDTPSSEQPASSGADISVPYLGEAEISPAAGWAIADCAAVQNAASTWPGVDVTCDPTTIKLAASAFDADWGAHTLTVAQANGAVVADISYRVTLAAPDAPLLAGIDYGYPVPQGSLLLLPFVDLGLTCTLCTAGTATVRVVSLSPKRAGLAAVSGTHLVLRTAPEFTGAATVTLQLIDDVGQHSEPVDVVAHVVAHAVNATTTRSDSDTAQHPPVGALHVVRERDKSQPITIDLSEFTWNDTDDDVLLGCGNAAFGTVSCTDALTAIYTPAPGADVDQFSFHIVSSNGAQASGSITVVTTGVPLPLPGLSSAATSTSAPLLVAPRVPVEDETGAGGSTGLAHLSSLSLTIGTHP</sequence>
<feature type="chain" id="PRO_5031219976" evidence="1">
    <location>
        <begin position="24"/>
        <end position="385"/>
    </location>
</feature>
<evidence type="ECO:0000313" key="2">
    <source>
        <dbReference type="EMBL" id="NYJ20961.1"/>
    </source>
</evidence>
<accession>A0A7Z0J765</accession>
<comment type="caution">
    <text evidence="2">The sequence shown here is derived from an EMBL/GenBank/DDBJ whole genome shotgun (WGS) entry which is preliminary data.</text>
</comment>
<proteinExistence type="predicted"/>
<keyword evidence="1" id="KW-0732">Signal</keyword>
<feature type="signal peptide" evidence="1">
    <location>
        <begin position="1"/>
        <end position="23"/>
    </location>
</feature>
<dbReference type="RefSeq" id="WP_179579636.1">
    <property type="nucleotide sequence ID" value="NZ_JACCFM010000001.1"/>
</dbReference>
<dbReference type="AlphaFoldDB" id="A0A7Z0J765"/>
<protein>
    <submittedName>
        <fullName evidence="2">Uncharacterized protein</fullName>
    </submittedName>
</protein>
<name>A0A7Z0J765_9MICO</name>
<gene>
    <name evidence="2" type="ORF">HNR05_002752</name>
</gene>
<dbReference type="Proteomes" id="UP000537260">
    <property type="component" value="Unassembled WGS sequence"/>
</dbReference>
<evidence type="ECO:0000256" key="1">
    <source>
        <dbReference type="SAM" id="SignalP"/>
    </source>
</evidence>
<keyword evidence="3" id="KW-1185">Reference proteome</keyword>
<dbReference type="EMBL" id="JACCFM010000001">
    <property type="protein sequence ID" value="NYJ20961.1"/>
    <property type="molecule type" value="Genomic_DNA"/>
</dbReference>
<organism evidence="2 3">
    <name type="scientific">Glaciibacter psychrotolerans</name>
    <dbReference type="NCBI Taxonomy" id="670054"/>
    <lineage>
        <taxon>Bacteria</taxon>
        <taxon>Bacillati</taxon>
        <taxon>Actinomycetota</taxon>
        <taxon>Actinomycetes</taxon>
        <taxon>Micrococcales</taxon>
        <taxon>Microbacteriaceae</taxon>
        <taxon>Glaciibacter</taxon>
    </lineage>
</organism>